<dbReference type="PANTHER" id="PTHR21340">
    <property type="entry name" value="DIADENOSINE 5,5-P1,P4-TETRAPHOSPHATE PYROPHOSPHOHYDROLASE MUTT"/>
    <property type="match status" value="1"/>
</dbReference>
<dbReference type="SUPFAM" id="SSF55811">
    <property type="entry name" value="Nudix"/>
    <property type="match status" value="1"/>
</dbReference>
<name>A0ABT9MWQ1_9ACTN</name>
<dbReference type="InterPro" id="IPR051325">
    <property type="entry name" value="Nudix_hydrolase_domain"/>
</dbReference>
<protein>
    <submittedName>
        <fullName evidence="2">NUDIX family NTP pyrophosphohydrolase</fullName>
    </submittedName>
</protein>
<dbReference type="PROSITE" id="PS51462">
    <property type="entry name" value="NUDIX"/>
    <property type="match status" value="1"/>
</dbReference>
<evidence type="ECO:0000259" key="1">
    <source>
        <dbReference type="PROSITE" id="PS51462"/>
    </source>
</evidence>
<comment type="caution">
    <text evidence="2">The sequence shown here is derived from an EMBL/GenBank/DDBJ whole genome shotgun (WGS) entry which is preliminary data.</text>
</comment>
<dbReference type="InterPro" id="IPR000086">
    <property type="entry name" value="NUDIX_hydrolase_dom"/>
</dbReference>
<reference evidence="2 3" key="1">
    <citation type="submission" date="2023-07" db="EMBL/GenBank/DDBJ databases">
        <title>Sequencing the genomes of 1000 actinobacteria strains.</title>
        <authorList>
            <person name="Klenk H.-P."/>
        </authorList>
    </citation>
    <scope>NUCLEOTIDE SEQUENCE [LARGE SCALE GENOMIC DNA]</scope>
    <source>
        <strain evidence="2 3">DSM 44710</strain>
    </source>
</reference>
<accession>A0ABT9MWQ1</accession>
<dbReference type="RefSeq" id="WP_306831912.1">
    <property type="nucleotide sequence ID" value="NZ_JAUSRA010000001.1"/>
</dbReference>
<dbReference type="InterPro" id="IPR015797">
    <property type="entry name" value="NUDIX_hydrolase-like_dom_sf"/>
</dbReference>
<organism evidence="2 3">
    <name type="scientific">Catenuloplanes nepalensis</name>
    <dbReference type="NCBI Taxonomy" id="587533"/>
    <lineage>
        <taxon>Bacteria</taxon>
        <taxon>Bacillati</taxon>
        <taxon>Actinomycetota</taxon>
        <taxon>Actinomycetes</taxon>
        <taxon>Micromonosporales</taxon>
        <taxon>Micromonosporaceae</taxon>
        <taxon>Catenuloplanes</taxon>
    </lineage>
</organism>
<dbReference type="CDD" id="cd04662">
    <property type="entry name" value="NUDIX_Hydrolase"/>
    <property type="match status" value="1"/>
</dbReference>
<evidence type="ECO:0000313" key="2">
    <source>
        <dbReference type="EMBL" id="MDP9795814.1"/>
    </source>
</evidence>
<feature type="domain" description="Nudix hydrolase" evidence="1">
    <location>
        <begin position="1"/>
        <end position="152"/>
    </location>
</feature>
<dbReference type="EMBL" id="JAUSRA010000001">
    <property type="protein sequence ID" value="MDP9795814.1"/>
    <property type="molecule type" value="Genomic_DNA"/>
</dbReference>
<evidence type="ECO:0000313" key="3">
    <source>
        <dbReference type="Proteomes" id="UP001240984"/>
    </source>
</evidence>
<dbReference type="Proteomes" id="UP001240984">
    <property type="component" value="Unassembled WGS sequence"/>
</dbReference>
<gene>
    <name evidence="2" type="ORF">J2S43_004326</name>
</gene>
<sequence length="174" mass="19205">MAKKSAGILVFRLLNNVVEVLLVHPGGPLWARKDDGSWSIPKGEYTDDDDPLNAAVRELSEETGIEADLTQCFTLGEIKQKGGKVVTSWALETDFDITQLKSNTFQMEWPRNSGVIRDYPEVDRAEWFPITAAKTKLLTAQAPLLDRLVERLKSSGRGPLLLDASSTEGSATLF</sequence>
<dbReference type="PANTHER" id="PTHR21340:SF7">
    <property type="entry name" value="NUDIX HYDROLASE DOMAIN-CONTAINING PROTEIN"/>
    <property type="match status" value="1"/>
</dbReference>
<dbReference type="Pfam" id="PF00293">
    <property type="entry name" value="NUDIX"/>
    <property type="match status" value="1"/>
</dbReference>
<keyword evidence="3" id="KW-1185">Reference proteome</keyword>
<dbReference type="Gene3D" id="3.90.79.10">
    <property type="entry name" value="Nucleoside Triphosphate Pyrophosphohydrolase"/>
    <property type="match status" value="1"/>
</dbReference>
<proteinExistence type="predicted"/>